<dbReference type="RefSeq" id="XP_007187767.3">
    <property type="nucleotide sequence ID" value="XM_007187705.3"/>
</dbReference>
<keyword evidence="3 9" id="KW-0812">Transmembrane</keyword>
<dbReference type="AlphaFoldDB" id="A0A384AK76"/>
<evidence type="ECO:0000256" key="1">
    <source>
        <dbReference type="ARBA" id="ARBA00004115"/>
    </source>
</evidence>
<feature type="compositionally biased region" description="Basic residues" evidence="8">
    <location>
        <begin position="64"/>
        <end position="86"/>
    </location>
</feature>
<feature type="transmembrane region" description="Helical" evidence="9">
    <location>
        <begin position="459"/>
        <end position="478"/>
    </location>
</feature>
<evidence type="ECO:0000259" key="10">
    <source>
        <dbReference type="PROSITE" id="PS50866"/>
    </source>
</evidence>
<feature type="region of interest" description="Disordered" evidence="8">
    <location>
        <begin position="1"/>
        <end position="146"/>
    </location>
</feature>
<keyword evidence="11" id="KW-1185">Reference proteome</keyword>
<comment type="similarity">
    <text evidence="2">Belongs to the EMP24/GP25L family.</text>
</comment>
<evidence type="ECO:0000256" key="5">
    <source>
        <dbReference type="ARBA" id="ARBA00022824"/>
    </source>
</evidence>
<evidence type="ECO:0000256" key="7">
    <source>
        <dbReference type="ARBA" id="ARBA00023136"/>
    </source>
</evidence>
<dbReference type="FunCoup" id="A0A384AK76">
    <property type="interactions" value="2358"/>
</dbReference>
<dbReference type="InterPro" id="IPR015720">
    <property type="entry name" value="Emp24-like"/>
</dbReference>
<evidence type="ECO:0000256" key="6">
    <source>
        <dbReference type="ARBA" id="ARBA00022989"/>
    </source>
</evidence>
<dbReference type="KEGG" id="bacu:103003339"/>
<dbReference type="Pfam" id="PF01105">
    <property type="entry name" value="EMP24_GP25L"/>
    <property type="match status" value="1"/>
</dbReference>
<gene>
    <name evidence="12" type="primary">TMED4</name>
</gene>
<feature type="transmembrane region" description="Helical" evidence="9">
    <location>
        <begin position="278"/>
        <end position="298"/>
    </location>
</feature>
<evidence type="ECO:0000256" key="8">
    <source>
        <dbReference type="SAM" id="MobiDB-lite"/>
    </source>
</evidence>
<name>A0A384AK76_BALAC</name>
<evidence type="ECO:0000256" key="2">
    <source>
        <dbReference type="ARBA" id="ARBA00007104"/>
    </source>
</evidence>
<sequence>MPRDNEQSDKLREQYGLENTDGDAAKPRPALREQSSDNWTVSHRPSSHTSLTWSPISTSSPRASKGRTGRSSSRHRTRLRLLHPRRTLTPTPARPGSREVPVGPWAPTFPPCADPESGRPGGPNLPDLGPALQPSRSGTQAPAQARTLSRICKEGVSRRLLSTPPCRVYWERGVGARMRTGCKPLVGRGPNQLRSQRAGGTTRVSCACALSPRLCILAWKTRAGRGRADAGREAPRTRILRRVLLRRRRAGRRCAHAHWEEGRALAGVWAGRRRAMGLLALLLIALCAAGVRGLYFHIGETEKRCFIEEIPDETMVIGNYRTQMWDKQKEIFLPSTPGLGMHVEVKDPEGKVVLSRQYGSEGRFTFTSHTPGDHQICLHSNSTRMALFAGGRLRVHLDIQVGEHANNYPEIAAKDKLTELQLRARQLLDQVEQIQKEQDYQRYREERFRLISESTNQRVLWWSIAQTVILILTGIWQMRHLKSFFEAKKLV</sequence>
<evidence type="ECO:0000256" key="4">
    <source>
        <dbReference type="ARBA" id="ARBA00022729"/>
    </source>
</evidence>
<dbReference type="GeneID" id="103003339"/>
<dbReference type="PANTHER" id="PTHR22811">
    <property type="entry name" value="TRANSMEMBRANE EMP24 DOMAIN-CONTAINING PROTEIN"/>
    <property type="match status" value="1"/>
</dbReference>
<dbReference type="SMART" id="SM01190">
    <property type="entry name" value="EMP24_GP25L"/>
    <property type="match status" value="1"/>
</dbReference>
<keyword evidence="5" id="KW-0256">Endoplasmic reticulum</keyword>
<reference evidence="12" key="1">
    <citation type="submission" date="2025-08" db="UniProtKB">
        <authorList>
            <consortium name="RefSeq"/>
        </authorList>
    </citation>
    <scope>IDENTIFICATION</scope>
</reference>
<feature type="compositionally biased region" description="Basic and acidic residues" evidence="8">
    <location>
        <begin position="23"/>
        <end position="35"/>
    </location>
</feature>
<dbReference type="PROSITE" id="PS50866">
    <property type="entry name" value="GOLD"/>
    <property type="match status" value="1"/>
</dbReference>
<feature type="domain" description="GOLD" evidence="10">
    <location>
        <begin position="303"/>
        <end position="401"/>
    </location>
</feature>
<keyword evidence="4" id="KW-0732">Signal</keyword>
<evidence type="ECO:0000256" key="9">
    <source>
        <dbReference type="SAM" id="Phobius"/>
    </source>
</evidence>
<dbReference type="InterPro" id="IPR009038">
    <property type="entry name" value="GOLD_dom"/>
</dbReference>
<protein>
    <submittedName>
        <fullName evidence="12">Transmembrane emp24 domain-containing protein 4</fullName>
    </submittedName>
</protein>
<evidence type="ECO:0000313" key="11">
    <source>
        <dbReference type="Proteomes" id="UP001652580"/>
    </source>
</evidence>
<keyword evidence="6 9" id="KW-1133">Transmembrane helix</keyword>
<proteinExistence type="inferred from homology"/>
<dbReference type="InParanoid" id="A0A384AK76"/>
<feature type="compositionally biased region" description="Basic and acidic residues" evidence="8">
    <location>
        <begin position="1"/>
        <end position="15"/>
    </location>
</feature>
<keyword evidence="7 9" id="KW-0472">Membrane</keyword>
<organism evidence="11 12">
    <name type="scientific">Balaenoptera acutorostrata</name>
    <name type="common">Common minke whale</name>
    <name type="synonym">Balaena rostrata</name>
    <dbReference type="NCBI Taxonomy" id="9767"/>
    <lineage>
        <taxon>Eukaryota</taxon>
        <taxon>Metazoa</taxon>
        <taxon>Chordata</taxon>
        <taxon>Craniata</taxon>
        <taxon>Vertebrata</taxon>
        <taxon>Euteleostomi</taxon>
        <taxon>Mammalia</taxon>
        <taxon>Eutheria</taxon>
        <taxon>Laurasiatheria</taxon>
        <taxon>Artiodactyla</taxon>
        <taxon>Whippomorpha</taxon>
        <taxon>Cetacea</taxon>
        <taxon>Mysticeti</taxon>
        <taxon>Balaenopteridae</taxon>
        <taxon>Balaenoptera</taxon>
    </lineage>
</organism>
<dbReference type="STRING" id="310752.A0A384AK76"/>
<comment type="subcellular location">
    <subcellularLocation>
        <location evidence="1">Endoplasmic reticulum membrane</location>
        <topology evidence="1">Single-pass type I membrane protein</topology>
    </subcellularLocation>
</comment>
<evidence type="ECO:0000313" key="12">
    <source>
        <dbReference type="RefSeq" id="XP_007187767.3"/>
    </source>
</evidence>
<dbReference type="GO" id="GO:0005789">
    <property type="term" value="C:endoplasmic reticulum membrane"/>
    <property type="evidence" value="ECO:0007669"/>
    <property type="project" value="UniProtKB-SubCell"/>
</dbReference>
<dbReference type="Proteomes" id="UP001652580">
    <property type="component" value="Chromosome 7"/>
</dbReference>
<accession>A0A384AK76</accession>
<evidence type="ECO:0000256" key="3">
    <source>
        <dbReference type="ARBA" id="ARBA00022692"/>
    </source>
</evidence>
<feature type="compositionally biased region" description="Polar residues" evidence="8">
    <location>
        <begin position="36"/>
        <end position="61"/>
    </location>
</feature>